<feature type="compositionally biased region" description="Basic and acidic residues" evidence="1">
    <location>
        <begin position="143"/>
        <end position="157"/>
    </location>
</feature>
<feature type="transmembrane region" description="Helical" evidence="2">
    <location>
        <begin position="108"/>
        <end position="129"/>
    </location>
</feature>
<evidence type="ECO:0000256" key="1">
    <source>
        <dbReference type="SAM" id="MobiDB-lite"/>
    </source>
</evidence>
<keyword evidence="2" id="KW-1133">Transmembrane helix</keyword>
<gene>
    <name evidence="3" type="ORF">QLQ12_29050</name>
</gene>
<protein>
    <submittedName>
        <fullName evidence="3">Uncharacterized protein</fullName>
    </submittedName>
</protein>
<proteinExistence type="predicted"/>
<dbReference type="EMBL" id="JASCTH010000021">
    <property type="protein sequence ID" value="MDI6102674.1"/>
    <property type="molecule type" value="Genomic_DNA"/>
</dbReference>
<comment type="caution">
    <text evidence="3">The sequence shown here is derived from an EMBL/GenBank/DDBJ whole genome shotgun (WGS) entry which is preliminary data.</text>
</comment>
<evidence type="ECO:0000313" key="4">
    <source>
        <dbReference type="Proteomes" id="UP001241758"/>
    </source>
</evidence>
<reference evidence="3 4" key="1">
    <citation type="submission" date="2023-05" db="EMBL/GenBank/DDBJ databases">
        <title>Actinoplanes sp. NEAU-A12 genome sequencing.</title>
        <authorList>
            <person name="Wang Z.-S."/>
        </authorList>
    </citation>
    <scope>NUCLEOTIDE SEQUENCE [LARGE SCALE GENOMIC DNA]</scope>
    <source>
        <strain evidence="3 4">NEAU-A12</strain>
    </source>
</reference>
<feature type="region of interest" description="Disordered" evidence="1">
    <location>
        <begin position="143"/>
        <end position="183"/>
    </location>
</feature>
<name>A0ABT6WSI7_9ACTN</name>
<organism evidence="3 4">
    <name type="scientific">Actinoplanes sandaracinus</name>
    <dbReference type="NCBI Taxonomy" id="3045177"/>
    <lineage>
        <taxon>Bacteria</taxon>
        <taxon>Bacillati</taxon>
        <taxon>Actinomycetota</taxon>
        <taxon>Actinomycetes</taxon>
        <taxon>Micromonosporales</taxon>
        <taxon>Micromonosporaceae</taxon>
        <taxon>Actinoplanes</taxon>
    </lineage>
</organism>
<keyword evidence="2" id="KW-0472">Membrane</keyword>
<feature type="compositionally biased region" description="Pro residues" evidence="1">
    <location>
        <begin position="158"/>
        <end position="183"/>
    </location>
</feature>
<sequence>MTTEDETWRLGHRIEEPWGQAQAWWEWHPVAIERPTEGETTTRLLCATCDEPVGVVVPSTAALTRLLRSRRSRARIVSFAGAAGLVVMAGSVLGALMGAYITAVAGEWGTVTLAVLLAAVYGWLSLVALRHARYQEPTLRGDEDVRLAAPSRVHELRPPSPGPELQPPSPRPELQPPSPKPEP</sequence>
<evidence type="ECO:0000256" key="2">
    <source>
        <dbReference type="SAM" id="Phobius"/>
    </source>
</evidence>
<dbReference type="Proteomes" id="UP001241758">
    <property type="component" value="Unassembled WGS sequence"/>
</dbReference>
<dbReference type="RefSeq" id="WP_282763743.1">
    <property type="nucleotide sequence ID" value="NZ_JASCTH010000021.1"/>
</dbReference>
<keyword evidence="2" id="KW-0812">Transmembrane</keyword>
<dbReference type="SUPFAM" id="SSF103473">
    <property type="entry name" value="MFS general substrate transporter"/>
    <property type="match status" value="1"/>
</dbReference>
<accession>A0ABT6WSI7</accession>
<feature type="transmembrane region" description="Helical" evidence="2">
    <location>
        <begin position="76"/>
        <end position="102"/>
    </location>
</feature>
<keyword evidence="4" id="KW-1185">Reference proteome</keyword>
<evidence type="ECO:0000313" key="3">
    <source>
        <dbReference type="EMBL" id="MDI6102674.1"/>
    </source>
</evidence>
<dbReference type="InterPro" id="IPR036259">
    <property type="entry name" value="MFS_trans_sf"/>
</dbReference>